<dbReference type="Gene3D" id="3.10.100.10">
    <property type="entry name" value="Mannose-Binding Protein A, subunit A"/>
    <property type="match status" value="1"/>
</dbReference>
<dbReference type="Ensembl" id="ENSSOCT00000023792.1">
    <property type="protein sequence ID" value="ENSSOCP00000023212.1"/>
    <property type="gene ID" value="ENSSOCG00000017157.1"/>
</dbReference>
<evidence type="ECO:0000256" key="3">
    <source>
        <dbReference type="SAM" id="MobiDB-lite"/>
    </source>
</evidence>
<dbReference type="PROSITE" id="PS00615">
    <property type="entry name" value="C_TYPE_LECTIN_1"/>
    <property type="match status" value="1"/>
</dbReference>
<dbReference type="InterPro" id="IPR018378">
    <property type="entry name" value="C-type_lectin_CS"/>
</dbReference>
<dbReference type="InterPro" id="IPR050111">
    <property type="entry name" value="C-type_lectin/snaclec_domain"/>
</dbReference>
<keyword evidence="2" id="KW-1015">Disulfide bond</keyword>
<dbReference type="CDD" id="cd03590">
    <property type="entry name" value="CLECT_DC-SIGN_like"/>
    <property type="match status" value="1"/>
</dbReference>
<dbReference type="InterPro" id="IPR016187">
    <property type="entry name" value="CTDL_fold"/>
</dbReference>
<dbReference type="InterPro" id="IPR001304">
    <property type="entry name" value="C-type_lectin-like"/>
</dbReference>
<evidence type="ECO:0000259" key="4">
    <source>
        <dbReference type="PROSITE" id="PS50041"/>
    </source>
</evidence>
<accession>A0A8D0G1I8</accession>
<feature type="region of interest" description="Disordered" evidence="3">
    <location>
        <begin position="1"/>
        <end position="41"/>
    </location>
</feature>
<dbReference type="InterPro" id="IPR016186">
    <property type="entry name" value="C-type_lectin-like/link_sf"/>
</dbReference>
<proteinExistence type="predicted"/>
<sequence>MAAAGPDLYERLQIRYPPSPPARGKPCPAGKPQAGAGSGVEPLPSPAAGWLGVTPASLPQRRHLRPLRQHLAARWAPHWLWPRGCCWCWGPPWSPSSSCVSAAGAGRGRWLQGLALGWRYHDGQIYYFSGEHKAWGEAEAACRSSHSHLVSITSPEEQVGAPYWIGLTATGPGGSWRWVDGAAYSQAQSFWAPGQPDSTDHGKWGLEGCAQIHPVGNGLWNDHNCNFTFAWICKRDLSRP</sequence>
<evidence type="ECO:0000313" key="5">
    <source>
        <dbReference type="Ensembl" id="ENSSOCP00000023212.1"/>
    </source>
</evidence>
<reference evidence="5" key="2">
    <citation type="submission" date="2025-09" db="UniProtKB">
        <authorList>
            <consortium name="Ensembl"/>
        </authorList>
    </citation>
    <scope>IDENTIFICATION</scope>
</reference>
<keyword evidence="6" id="KW-1185">Reference proteome</keyword>
<dbReference type="GO" id="GO:0030246">
    <property type="term" value="F:carbohydrate binding"/>
    <property type="evidence" value="ECO:0007669"/>
    <property type="project" value="UniProtKB-KW"/>
</dbReference>
<dbReference type="PROSITE" id="PS50041">
    <property type="entry name" value="C_TYPE_LECTIN_2"/>
    <property type="match status" value="1"/>
</dbReference>
<evidence type="ECO:0000256" key="1">
    <source>
        <dbReference type="ARBA" id="ARBA00022734"/>
    </source>
</evidence>
<evidence type="ECO:0000256" key="2">
    <source>
        <dbReference type="ARBA" id="ARBA00023157"/>
    </source>
</evidence>
<protein>
    <recommendedName>
        <fullName evidence="4">C-type lectin domain-containing protein</fullName>
    </recommendedName>
</protein>
<keyword evidence="1" id="KW-0430">Lectin</keyword>
<dbReference type="PANTHER" id="PTHR22803">
    <property type="entry name" value="MANNOSE, PHOSPHOLIPASE, LECTIN RECEPTOR RELATED"/>
    <property type="match status" value="1"/>
</dbReference>
<name>A0A8D0G1I8_STROC</name>
<dbReference type="InterPro" id="IPR033989">
    <property type="entry name" value="CD209-like_CTLD"/>
</dbReference>
<dbReference type="SUPFAM" id="SSF56436">
    <property type="entry name" value="C-type lectin-like"/>
    <property type="match status" value="1"/>
</dbReference>
<dbReference type="Proteomes" id="UP000694551">
    <property type="component" value="Unplaced"/>
</dbReference>
<dbReference type="AlphaFoldDB" id="A0A8D0G1I8"/>
<dbReference type="Pfam" id="PF00059">
    <property type="entry name" value="Lectin_C"/>
    <property type="match status" value="1"/>
</dbReference>
<reference evidence="5" key="1">
    <citation type="submission" date="2025-08" db="UniProtKB">
        <authorList>
            <consortium name="Ensembl"/>
        </authorList>
    </citation>
    <scope>IDENTIFICATION</scope>
</reference>
<dbReference type="SMART" id="SM00034">
    <property type="entry name" value="CLECT"/>
    <property type="match status" value="1"/>
</dbReference>
<organism evidence="5 6">
    <name type="scientific">Strix occidentalis caurina</name>
    <name type="common">northern spotted owl</name>
    <dbReference type="NCBI Taxonomy" id="311401"/>
    <lineage>
        <taxon>Eukaryota</taxon>
        <taxon>Metazoa</taxon>
        <taxon>Chordata</taxon>
        <taxon>Craniata</taxon>
        <taxon>Vertebrata</taxon>
        <taxon>Euteleostomi</taxon>
        <taxon>Archelosauria</taxon>
        <taxon>Archosauria</taxon>
        <taxon>Dinosauria</taxon>
        <taxon>Saurischia</taxon>
        <taxon>Theropoda</taxon>
        <taxon>Coelurosauria</taxon>
        <taxon>Aves</taxon>
        <taxon>Neognathae</taxon>
        <taxon>Neoaves</taxon>
        <taxon>Telluraves</taxon>
        <taxon>Strigiformes</taxon>
        <taxon>Strigidae</taxon>
        <taxon>Strix</taxon>
    </lineage>
</organism>
<feature type="domain" description="C-type lectin" evidence="4">
    <location>
        <begin position="121"/>
        <end position="234"/>
    </location>
</feature>
<evidence type="ECO:0000313" key="6">
    <source>
        <dbReference type="Proteomes" id="UP000694551"/>
    </source>
</evidence>